<dbReference type="InterPro" id="IPR027417">
    <property type="entry name" value="P-loop_NTPase"/>
</dbReference>
<keyword evidence="7" id="KW-1185">Reference proteome</keyword>
<dbReference type="InterPro" id="IPR003593">
    <property type="entry name" value="AAA+_ATPase"/>
</dbReference>
<protein>
    <submittedName>
        <fullName evidence="6">Sigma 54-interacting transcriptional regulator</fullName>
    </submittedName>
</protein>
<evidence type="ECO:0000256" key="1">
    <source>
        <dbReference type="ARBA" id="ARBA00022741"/>
    </source>
</evidence>
<feature type="compositionally biased region" description="Pro residues" evidence="3">
    <location>
        <begin position="387"/>
        <end position="404"/>
    </location>
</feature>
<dbReference type="Pfam" id="PF00158">
    <property type="entry name" value="Sigma54_activat"/>
    <property type="match status" value="1"/>
</dbReference>
<organism evidence="6 7">
    <name type="scientific">Nannocystis punicea</name>
    <dbReference type="NCBI Taxonomy" id="2995304"/>
    <lineage>
        <taxon>Bacteria</taxon>
        <taxon>Pseudomonadati</taxon>
        <taxon>Myxococcota</taxon>
        <taxon>Polyangia</taxon>
        <taxon>Nannocystales</taxon>
        <taxon>Nannocystaceae</taxon>
        <taxon>Nannocystis</taxon>
    </lineage>
</organism>
<dbReference type="PROSITE" id="PS50045">
    <property type="entry name" value="SIGMA54_INTERACT_4"/>
    <property type="match status" value="1"/>
</dbReference>
<dbReference type="InterPro" id="IPR008984">
    <property type="entry name" value="SMAD_FHA_dom_sf"/>
</dbReference>
<dbReference type="PANTHER" id="PTHR32071">
    <property type="entry name" value="TRANSCRIPTIONAL REGULATORY PROTEIN"/>
    <property type="match status" value="1"/>
</dbReference>
<feature type="domain" description="Sigma-54 factor interaction" evidence="5">
    <location>
        <begin position="140"/>
        <end position="359"/>
    </location>
</feature>
<dbReference type="Pfam" id="PF02954">
    <property type="entry name" value="HTH_8"/>
    <property type="match status" value="1"/>
</dbReference>
<feature type="domain" description="FHA" evidence="4">
    <location>
        <begin position="47"/>
        <end position="96"/>
    </location>
</feature>
<name>A0ABY7GSR9_9BACT</name>
<dbReference type="RefSeq" id="WP_269032334.1">
    <property type="nucleotide sequence ID" value="NZ_CP114040.1"/>
</dbReference>
<evidence type="ECO:0000256" key="2">
    <source>
        <dbReference type="ARBA" id="ARBA00022840"/>
    </source>
</evidence>
<dbReference type="InterPro" id="IPR000253">
    <property type="entry name" value="FHA_dom"/>
</dbReference>
<dbReference type="Gene3D" id="3.40.50.300">
    <property type="entry name" value="P-loop containing nucleotide triphosphate hydrolases"/>
    <property type="match status" value="1"/>
</dbReference>
<dbReference type="InterPro" id="IPR002078">
    <property type="entry name" value="Sigma_54_int"/>
</dbReference>
<evidence type="ECO:0000313" key="6">
    <source>
        <dbReference type="EMBL" id="WAS90000.1"/>
    </source>
</evidence>
<dbReference type="SUPFAM" id="SSF52540">
    <property type="entry name" value="P-loop containing nucleoside triphosphate hydrolases"/>
    <property type="match status" value="1"/>
</dbReference>
<evidence type="ECO:0000313" key="7">
    <source>
        <dbReference type="Proteomes" id="UP001164459"/>
    </source>
</evidence>
<dbReference type="InterPro" id="IPR002197">
    <property type="entry name" value="HTH_Fis"/>
</dbReference>
<feature type="region of interest" description="Disordered" evidence="3">
    <location>
        <begin position="380"/>
        <end position="406"/>
    </location>
</feature>
<dbReference type="CDD" id="cd00009">
    <property type="entry name" value="AAA"/>
    <property type="match status" value="1"/>
</dbReference>
<evidence type="ECO:0000259" key="4">
    <source>
        <dbReference type="PROSITE" id="PS50006"/>
    </source>
</evidence>
<evidence type="ECO:0000259" key="5">
    <source>
        <dbReference type="PROSITE" id="PS50045"/>
    </source>
</evidence>
<dbReference type="SMART" id="SM00240">
    <property type="entry name" value="FHA"/>
    <property type="match status" value="1"/>
</dbReference>
<keyword evidence="1" id="KW-0547">Nucleotide-binding</keyword>
<dbReference type="Gene3D" id="1.10.10.60">
    <property type="entry name" value="Homeodomain-like"/>
    <property type="match status" value="1"/>
</dbReference>
<dbReference type="PROSITE" id="PS00676">
    <property type="entry name" value="SIGMA54_INTERACT_2"/>
    <property type="match status" value="1"/>
</dbReference>
<dbReference type="Gene3D" id="1.10.8.60">
    <property type="match status" value="1"/>
</dbReference>
<sequence length="458" mass="48586">MHHGATIERSEVRGSGDAPGEPLPGLVLVFSERRPRLAALPLAPGSLVIGRGDSLGVTLPDARMSRQHAEVRFDGECFSVQDLGSRNGSQVDGEPVRPGTWVPARRLVRLGDSLFLVSPDVRPFLRAEVLQTPDGRVMGPITQAIAAAIGRAAQAGATLHISGESGVGKEAAARSFHELGPHARGPFIAVNCAAIPEGIAERLLFGARRGAYSGAAGDAEGYVQAAHGGTLFLDEIGDLDLQVQGKLLRVLESKEVLALGATRPRPVELRVCSATHKDLRAQVAAGRLREDLYFRVARPEIVIPPLRERLEELPWLIAATLEHVRPGLRPDPSLVETCLLRPWPGNIRELITEIRAAGHEAAITGATKVLPPHLGPRAGLAFAPASPASPEPASPRPSPLPADPRAPEARPILLAALRECNGNVSGAARLLGLHRTQLRRLIAHHAIDVGESAAASDE</sequence>
<dbReference type="InterPro" id="IPR025943">
    <property type="entry name" value="Sigma_54_int_dom_ATP-bd_2"/>
</dbReference>
<dbReference type="Pfam" id="PF00498">
    <property type="entry name" value="FHA"/>
    <property type="match status" value="1"/>
</dbReference>
<dbReference type="EMBL" id="CP114040">
    <property type="protein sequence ID" value="WAS90000.1"/>
    <property type="molecule type" value="Genomic_DNA"/>
</dbReference>
<dbReference type="SUPFAM" id="SSF46689">
    <property type="entry name" value="Homeodomain-like"/>
    <property type="match status" value="1"/>
</dbReference>
<dbReference type="SMART" id="SM00382">
    <property type="entry name" value="AAA"/>
    <property type="match status" value="1"/>
</dbReference>
<reference evidence="6" key="1">
    <citation type="submission" date="2022-11" db="EMBL/GenBank/DDBJ databases">
        <title>Minimal conservation of predation-associated metabolite biosynthetic gene clusters underscores biosynthetic potential of Myxococcota including descriptions for ten novel species: Archangium lansinium sp. nov., Myxococcus landrumus sp. nov., Nannocystis bai.</title>
        <authorList>
            <person name="Ahearne A."/>
            <person name="Stevens C."/>
            <person name="Dowd S."/>
        </authorList>
    </citation>
    <scope>NUCLEOTIDE SEQUENCE</scope>
    <source>
        <strain evidence="6">Fl3</strain>
    </source>
</reference>
<proteinExistence type="predicted"/>
<dbReference type="CDD" id="cd00060">
    <property type="entry name" value="FHA"/>
    <property type="match status" value="1"/>
</dbReference>
<accession>A0ABY7GSR9</accession>
<dbReference type="SUPFAM" id="SSF49879">
    <property type="entry name" value="SMAD/FHA domain"/>
    <property type="match status" value="1"/>
</dbReference>
<dbReference type="PRINTS" id="PR01590">
    <property type="entry name" value="HTHFIS"/>
</dbReference>
<keyword evidence="2" id="KW-0067">ATP-binding</keyword>
<dbReference type="Gene3D" id="2.60.200.20">
    <property type="match status" value="1"/>
</dbReference>
<evidence type="ECO:0000256" key="3">
    <source>
        <dbReference type="SAM" id="MobiDB-lite"/>
    </source>
</evidence>
<dbReference type="InterPro" id="IPR009057">
    <property type="entry name" value="Homeodomain-like_sf"/>
</dbReference>
<gene>
    <name evidence="6" type="ORF">O0S08_27720</name>
</gene>
<dbReference type="PROSITE" id="PS50006">
    <property type="entry name" value="FHA_DOMAIN"/>
    <property type="match status" value="1"/>
</dbReference>
<dbReference type="Proteomes" id="UP001164459">
    <property type="component" value="Chromosome"/>
</dbReference>